<dbReference type="SUPFAM" id="SSF54791">
    <property type="entry name" value="Eukaryotic type KH-domain (KH-domain type I)"/>
    <property type="match status" value="2"/>
</dbReference>
<accession>A0A1Y5IDK3</accession>
<feature type="domain" description="K Homology" evidence="4">
    <location>
        <begin position="94"/>
        <end position="164"/>
    </location>
</feature>
<dbReference type="eggNOG" id="KOG1676">
    <property type="taxonomic scope" value="Eukaryota"/>
</dbReference>
<evidence type="ECO:0000256" key="3">
    <source>
        <dbReference type="SAM" id="MobiDB-lite"/>
    </source>
</evidence>
<keyword evidence="2" id="KW-0694">RNA-binding</keyword>
<reference evidence="5" key="1">
    <citation type="submission" date="2017-04" db="EMBL/GenBank/DDBJ databases">
        <title>Population genomics of picophytoplankton unveils novel chromosome hypervariability.</title>
        <authorList>
            <consortium name="DOE Joint Genome Institute"/>
            <person name="Blanc-Mathieu R."/>
            <person name="Krasovec M."/>
            <person name="Hebrard M."/>
            <person name="Yau S."/>
            <person name="Desgranges E."/>
            <person name="Martin J."/>
            <person name="Schackwitz W."/>
            <person name="Kuo A."/>
            <person name="Salin G."/>
            <person name="Donnadieu C."/>
            <person name="Desdevises Y."/>
            <person name="Sanchez-Ferandin S."/>
            <person name="Moreau H."/>
            <person name="Rivals E."/>
            <person name="Grigoriev I.V."/>
            <person name="Grimsley N."/>
            <person name="Eyre-Walker A."/>
            <person name="Piganeau G."/>
        </authorList>
    </citation>
    <scope>NUCLEOTIDE SEQUENCE [LARGE SCALE GENOMIC DNA]</scope>
    <source>
        <strain evidence="5">RCC 1115</strain>
    </source>
</reference>
<feature type="region of interest" description="Disordered" evidence="3">
    <location>
        <begin position="326"/>
        <end position="355"/>
    </location>
</feature>
<feature type="region of interest" description="Disordered" evidence="3">
    <location>
        <begin position="1"/>
        <end position="32"/>
    </location>
</feature>
<evidence type="ECO:0000256" key="2">
    <source>
        <dbReference type="PROSITE-ProRule" id="PRU00117"/>
    </source>
</evidence>
<dbReference type="CDD" id="cd00105">
    <property type="entry name" value="KH-I"/>
    <property type="match status" value="2"/>
</dbReference>
<feature type="compositionally biased region" description="Basic and acidic residues" evidence="3">
    <location>
        <begin position="338"/>
        <end position="354"/>
    </location>
</feature>
<dbReference type="InterPro" id="IPR004088">
    <property type="entry name" value="KH_dom_type_1"/>
</dbReference>
<dbReference type="EMBL" id="KZ155791">
    <property type="protein sequence ID" value="OUS45212.1"/>
    <property type="molecule type" value="Genomic_DNA"/>
</dbReference>
<feature type="region of interest" description="Disordered" evidence="3">
    <location>
        <begin position="430"/>
        <end position="509"/>
    </location>
</feature>
<dbReference type="InterPro" id="IPR004087">
    <property type="entry name" value="KH_dom"/>
</dbReference>
<proteinExistence type="predicted"/>
<dbReference type="Proteomes" id="UP000195557">
    <property type="component" value="Unassembled WGS sequence"/>
</dbReference>
<evidence type="ECO:0000256" key="1">
    <source>
        <dbReference type="ARBA" id="ARBA00022737"/>
    </source>
</evidence>
<name>A0A1Y5IDK3_OSTTA</name>
<sequence>MRRAAPVASSERAREAPRPPAPPPPETRDGVGRLAVQRARRALGTVVNEDGDAREAVHASTMASGARAVDDGGAGRGGRDGTIDLSAEMFDGSPPYAEVLHIPNGKVGLVIGREGRHVGFVQNRTGTRISIARDSWDGAKRRVEIEGPPERCREAVAMIHRLIDTSDDRAHEGTEGAIGALFEGLDVADAARAAVATAADVAARADLALDEETQYNERNAEFVGGGGALRAMAPSSTVARLGPATATMTIPHTKVGMIIGRGGDNVKYIQQRTRARIQIQTDAETPEGAPARTVFLRGPVECCRHAARMINDMCVGRVPIQAAPGVIAPSPLTPTGPESERGRSVDRASRERGGYHHGAYVPPAHAMEYQPMPGTFYPPFFSQPYTGLYNPPSAYAPQDPSSMMQNPYAWNPYAAQMYYGAPPPLMPAYALNVGTPRDDGTTYYEQPQTPPRDAGDESGDRKNVSASQPSAAPETPPAAMDVQEQSQDDDAIVSDDATQSPDGNDDVSR</sequence>
<organism evidence="5">
    <name type="scientific">Ostreococcus tauri</name>
    <name type="common">Marine green alga</name>
    <dbReference type="NCBI Taxonomy" id="70448"/>
    <lineage>
        <taxon>Eukaryota</taxon>
        <taxon>Viridiplantae</taxon>
        <taxon>Chlorophyta</taxon>
        <taxon>Mamiellophyceae</taxon>
        <taxon>Mamiellales</taxon>
        <taxon>Bathycoccaceae</taxon>
        <taxon>Ostreococcus</taxon>
    </lineage>
</organism>
<dbReference type="PROSITE" id="PS50084">
    <property type="entry name" value="KH_TYPE_1"/>
    <property type="match status" value="2"/>
</dbReference>
<dbReference type="AlphaFoldDB" id="A0A1Y5IDK3"/>
<dbReference type="Gene3D" id="3.30.1370.10">
    <property type="entry name" value="K Homology domain, type 1"/>
    <property type="match status" value="2"/>
</dbReference>
<keyword evidence="1" id="KW-0677">Repeat</keyword>
<gene>
    <name evidence="5" type="ORF">BE221DRAFT_170457</name>
</gene>
<feature type="domain" description="K Homology" evidence="4">
    <location>
        <begin position="242"/>
        <end position="315"/>
    </location>
</feature>
<evidence type="ECO:0000313" key="5">
    <source>
        <dbReference type="EMBL" id="OUS45212.1"/>
    </source>
</evidence>
<dbReference type="SMART" id="SM00322">
    <property type="entry name" value="KH"/>
    <property type="match status" value="2"/>
</dbReference>
<dbReference type="InterPro" id="IPR036612">
    <property type="entry name" value="KH_dom_type_1_sf"/>
</dbReference>
<evidence type="ECO:0000259" key="4">
    <source>
        <dbReference type="SMART" id="SM00322"/>
    </source>
</evidence>
<protein>
    <submittedName>
        <fullName evidence="5">RNA-binding protein VgRBP71</fullName>
    </submittedName>
</protein>
<dbReference type="GO" id="GO:0003723">
    <property type="term" value="F:RNA binding"/>
    <property type="evidence" value="ECO:0007669"/>
    <property type="project" value="UniProtKB-UniRule"/>
</dbReference>
<feature type="compositionally biased region" description="Basic and acidic residues" evidence="3">
    <location>
        <begin position="453"/>
        <end position="463"/>
    </location>
</feature>
<dbReference type="PANTHER" id="PTHR10288">
    <property type="entry name" value="KH DOMAIN CONTAINING RNA BINDING PROTEIN"/>
    <property type="match status" value="1"/>
</dbReference>
<dbReference type="Pfam" id="PF00013">
    <property type="entry name" value="KH_1"/>
    <property type="match status" value="2"/>
</dbReference>